<proteinExistence type="predicted"/>
<sequence length="80" mass="9028">MINKWEAGDFDAPGDAQRVVRDASALLVLALKERERLEEHRRKKAGVVHDYAIDFGSARDEIGRRMALLRTARGTGAFFE</sequence>
<reference evidence="1 2" key="1">
    <citation type="submission" date="2024-09" db="EMBL/GenBank/DDBJ databases">
        <authorList>
            <person name="Sun Q."/>
            <person name="Mori K."/>
        </authorList>
    </citation>
    <scope>NUCLEOTIDE SEQUENCE [LARGE SCALE GENOMIC DNA]</scope>
    <source>
        <strain evidence="1 2">CECT 8726</strain>
    </source>
</reference>
<keyword evidence="2" id="KW-1185">Reference proteome</keyword>
<comment type="caution">
    <text evidence="1">The sequence shown here is derived from an EMBL/GenBank/DDBJ whole genome shotgun (WGS) entry which is preliminary data.</text>
</comment>
<dbReference type="Proteomes" id="UP001589683">
    <property type="component" value="Unassembled WGS sequence"/>
</dbReference>
<organism evidence="1 2">
    <name type="scientific">Pseudohalocynthiibacter aestuariivivens</name>
    <dbReference type="NCBI Taxonomy" id="1591409"/>
    <lineage>
        <taxon>Bacteria</taxon>
        <taxon>Pseudomonadati</taxon>
        <taxon>Pseudomonadota</taxon>
        <taxon>Alphaproteobacteria</taxon>
        <taxon>Rhodobacterales</taxon>
        <taxon>Paracoccaceae</taxon>
        <taxon>Pseudohalocynthiibacter</taxon>
    </lineage>
</organism>
<evidence type="ECO:0000313" key="2">
    <source>
        <dbReference type="Proteomes" id="UP001589683"/>
    </source>
</evidence>
<protein>
    <submittedName>
        <fullName evidence="1">Uncharacterized protein</fullName>
    </submittedName>
</protein>
<dbReference type="EMBL" id="JBHMEA010000049">
    <property type="protein sequence ID" value="MFB9233356.1"/>
    <property type="molecule type" value="Genomic_DNA"/>
</dbReference>
<dbReference type="RefSeq" id="WP_213888473.1">
    <property type="nucleotide sequence ID" value="NZ_JAGFNU010000003.1"/>
</dbReference>
<accession>A0ABV5JKD9</accession>
<evidence type="ECO:0000313" key="1">
    <source>
        <dbReference type="EMBL" id="MFB9233356.1"/>
    </source>
</evidence>
<gene>
    <name evidence="1" type="ORF">ACFFUT_16310</name>
</gene>
<name>A0ABV5JKD9_9RHOB</name>